<dbReference type="OrthoDB" id="8197003at2759"/>
<dbReference type="EMBL" id="VTPC01000952">
    <property type="protein sequence ID" value="KAF2903718.1"/>
    <property type="molecule type" value="Genomic_DNA"/>
</dbReference>
<dbReference type="InterPro" id="IPR043502">
    <property type="entry name" value="DNA/RNA_pol_sf"/>
</dbReference>
<dbReference type="PANTHER" id="PTHR47331">
    <property type="entry name" value="PHD-TYPE DOMAIN-CONTAINING PROTEIN"/>
    <property type="match status" value="1"/>
</dbReference>
<evidence type="ECO:0000313" key="2">
    <source>
        <dbReference type="Proteomes" id="UP000801492"/>
    </source>
</evidence>
<reference evidence="1" key="1">
    <citation type="submission" date="2019-08" db="EMBL/GenBank/DDBJ databases">
        <title>The genome of the North American firefly Photinus pyralis.</title>
        <authorList>
            <consortium name="Photinus pyralis genome working group"/>
            <person name="Fallon T.R."/>
            <person name="Sander Lower S.E."/>
            <person name="Weng J.-K."/>
        </authorList>
    </citation>
    <scope>NUCLEOTIDE SEQUENCE</scope>
    <source>
        <strain evidence="1">TRF0915ILg1</strain>
        <tissue evidence="1">Whole body</tissue>
    </source>
</reference>
<gene>
    <name evidence="1" type="ORF">ILUMI_02458</name>
</gene>
<evidence type="ECO:0000313" key="1">
    <source>
        <dbReference type="EMBL" id="KAF2903718.1"/>
    </source>
</evidence>
<dbReference type="AlphaFoldDB" id="A0A8K0GN57"/>
<proteinExistence type="predicted"/>
<name>A0A8K0GN57_IGNLU</name>
<comment type="caution">
    <text evidence="1">The sequence shown here is derived from an EMBL/GenBank/DDBJ whole genome shotgun (WGS) entry which is preliminary data.</text>
</comment>
<dbReference type="Proteomes" id="UP000801492">
    <property type="component" value="Unassembled WGS sequence"/>
</dbReference>
<keyword evidence="2" id="KW-1185">Reference proteome</keyword>
<protein>
    <submittedName>
        <fullName evidence="1">Uncharacterized protein</fullName>
    </submittedName>
</protein>
<accession>A0A8K0GN57</accession>
<sequence>MPVLGNEDLAWCDFRSSKHDKRGGSRSHRLTSDDDRRFFSKDSSGSLCNEPRTEEKTETALLTRCVGVFGEVEYLDSGLVLRVKLDELWDKYDKVQTELETLDLDAHSNDRDEFETKFFITQVLYDDRLPHNTRSKSEIASSKAENTTNTRGSRVFVRQRSSKKCTMLVVDKITNYLPNKKVDMRNMLIPAGTPLADLYFYEPEEIHLLLGAESENYKTIGGCMIHKYQDFMHEYLELGHMEKLSQSEIENSKSHIHYYLPHHAVLQQSTTTSLRVVFDASAKGSEGKSLNDVLISRPTIQQNLLSVIIRFRTYRAAFSADIQKMFRMILVNSEQTHLQRILWRNNPQETVTYCTSCAPYLATKCLLHLTNVEGDCFPLAALILVRDFYMNDVLSGANDLEEALEIQKQLIELLKLGGFHLRKWCSNRKALLESVKPEDRETSLSLQIDDKSLIKTLRLLWCPTDDIFKFAIIIETENTNNMSCTKRTVLSDISRIFDPLDLLSPIVIRAKLFMEELWKLHVAWDDRLSEEFTIRMGNGHCTSRAIAKVCRLPIEESLPGPVCSDGTTSVAIVQDRS</sequence>
<organism evidence="1 2">
    <name type="scientific">Ignelater luminosus</name>
    <name type="common">Cucubano</name>
    <name type="synonym">Pyrophorus luminosus</name>
    <dbReference type="NCBI Taxonomy" id="2038154"/>
    <lineage>
        <taxon>Eukaryota</taxon>
        <taxon>Metazoa</taxon>
        <taxon>Ecdysozoa</taxon>
        <taxon>Arthropoda</taxon>
        <taxon>Hexapoda</taxon>
        <taxon>Insecta</taxon>
        <taxon>Pterygota</taxon>
        <taxon>Neoptera</taxon>
        <taxon>Endopterygota</taxon>
        <taxon>Coleoptera</taxon>
        <taxon>Polyphaga</taxon>
        <taxon>Elateriformia</taxon>
        <taxon>Elateroidea</taxon>
        <taxon>Elateridae</taxon>
        <taxon>Agrypninae</taxon>
        <taxon>Pyrophorini</taxon>
        <taxon>Ignelater</taxon>
    </lineage>
</organism>
<dbReference type="Pfam" id="PF05380">
    <property type="entry name" value="Peptidase_A17"/>
    <property type="match status" value="1"/>
</dbReference>
<dbReference type="GO" id="GO:0071897">
    <property type="term" value="P:DNA biosynthetic process"/>
    <property type="evidence" value="ECO:0007669"/>
    <property type="project" value="UniProtKB-ARBA"/>
</dbReference>
<dbReference type="SUPFAM" id="SSF56672">
    <property type="entry name" value="DNA/RNA polymerases"/>
    <property type="match status" value="1"/>
</dbReference>
<dbReference type="PANTHER" id="PTHR47331:SF1">
    <property type="entry name" value="GAG-LIKE PROTEIN"/>
    <property type="match status" value="1"/>
</dbReference>
<dbReference type="InterPro" id="IPR008042">
    <property type="entry name" value="Retrotrans_Pao"/>
</dbReference>